<feature type="non-terminal residue" evidence="8">
    <location>
        <position position="368"/>
    </location>
</feature>
<feature type="transmembrane region" description="Helical" evidence="5">
    <location>
        <begin position="184"/>
        <end position="202"/>
    </location>
</feature>
<evidence type="ECO:0008006" key="9">
    <source>
        <dbReference type="Google" id="ProtNLM"/>
    </source>
</evidence>
<name>A0A381RR89_9ZZZZ</name>
<gene>
    <name evidence="8" type="ORF">METZ01_LOCUS46443</name>
</gene>
<dbReference type="InterPro" id="IPR001750">
    <property type="entry name" value="ND/Mrp_TM"/>
</dbReference>
<dbReference type="EMBL" id="UINC01002159">
    <property type="protein sequence ID" value="SUZ93589.1"/>
    <property type="molecule type" value="Genomic_DNA"/>
</dbReference>
<dbReference type="GO" id="GO:0042773">
    <property type="term" value="P:ATP synthesis coupled electron transport"/>
    <property type="evidence" value="ECO:0007669"/>
    <property type="project" value="InterPro"/>
</dbReference>
<dbReference type="AlphaFoldDB" id="A0A381RR89"/>
<feature type="transmembrane region" description="Helical" evidence="5">
    <location>
        <begin position="6"/>
        <end position="25"/>
    </location>
</feature>
<dbReference type="NCBIfam" id="TIGR01974">
    <property type="entry name" value="NDH_I_L"/>
    <property type="match status" value="1"/>
</dbReference>
<evidence type="ECO:0000313" key="8">
    <source>
        <dbReference type="EMBL" id="SUZ93589.1"/>
    </source>
</evidence>
<dbReference type="PANTHER" id="PTHR42829">
    <property type="entry name" value="NADH-UBIQUINONE OXIDOREDUCTASE CHAIN 5"/>
    <property type="match status" value="1"/>
</dbReference>
<feature type="transmembrane region" description="Helical" evidence="5">
    <location>
        <begin position="121"/>
        <end position="139"/>
    </location>
</feature>
<dbReference type="GO" id="GO:0008137">
    <property type="term" value="F:NADH dehydrogenase (ubiquinone) activity"/>
    <property type="evidence" value="ECO:0007669"/>
    <property type="project" value="InterPro"/>
</dbReference>
<keyword evidence="2 5" id="KW-0812">Transmembrane</keyword>
<keyword evidence="3 5" id="KW-1133">Transmembrane helix</keyword>
<evidence type="ECO:0000259" key="7">
    <source>
        <dbReference type="Pfam" id="PF00662"/>
    </source>
</evidence>
<dbReference type="GO" id="GO:0003954">
    <property type="term" value="F:NADH dehydrogenase activity"/>
    <property type="evidence" value="ECO:0007669"/>
    <property type="project" value="TreeGrafter"/>
</dbReference>
<feature type="transmembrane region" description="Helical" evidence="5">
    <location>
        <begin position="37"/>
        <end position="58"/>
    </location>
</feature>
<dbReference type="PANTHER" id="PTHR42829:SF2">
    <property type="entry name" value="NADH-UBIQUINONE OXIDOREDUCTASE CHAIN 5"/>
    <property type="match status" value="1"/>
</dbReference>
<dbReference type="InterPro" id="IPR018393">
    <property type="entry name" value="NADHpl_OxRdtase_5_subgr"/>
</dbReference>
<feature type="transmembrane region" description="Helical" evidence="5">
    <location>
        <begin position="322"/>
        <end position="343"/>
    </location>
</feature>
<evidence type="ECO:0000256" key="4">
    <source>
        <dbReference type="ARBA" id="ARBA00023136"/>
    </source>
</evidence>
<evidence type="ECO:0000256" key="1">
    <source>
        <dbReference type="ARBA" id="ARBA00004141"/>
    </source>
</evidence>
<sequence>MDNIFINYSLLILVLPLVAFVILIFAGKRLPRQGDWVAVSAILVTLILSIVMFIAMLLDYNPGFSQESTFTWMDLGAFKIELGILVDNITVVMLLVVTLISSCSHIFSLKYMEGDVRYSRYYAYLGLFTFSMNGIVLANNLISMYMSWELVGLSSYLLIGHWFEKDSAADAGKKAFLTNRVGDIGFFIGIMLLYSSVGSFLFSDVFAGVEAGKITGITLTFAGVGIFLGAMGKSSQFPLHIWLPDAMEGPTPVSALMHAATMVAAGVYMAVRLFPLFTPDALLVIAYVGGFTAIFAASIAITQNDIKKVLAYSTVSQLGYMILAVGTGVYIAAFFHLLTHAMFKANLFYGSGSVIHAMHHALHEKHDH</sequence>
<dbReference type="InterPro" id="IPR001516">
    <property type="entry name" value="Proton_antipo_N"/>
</dbReference>
<evidence type="ECO:0000259" key="6">
    <source>
        <dbReference type="Pfam" id="PF00361"/>
    </source>
</evidence>
<dbReference type="PRINTS" id="PR01434">
    <property type="entry name" value="NADHDHGNASE5"/>
</dbReference>
<feature type="transmembrane region" description="Helical" evidence="5">
    <location>
        <begin position="214"/>
        <end position="232"/>
    </location>
</feature>
<organism evidence="8">
    <name type="scientific">marine metagenome</name>
    <dbReference type="NCBI Taxonomy" id="408172"/>
    <lineage>
        <taxon>unclassified sequences</taxon>
        <taxon>metagenomes</taxon>
        <taxon>ecological metagenomes</taxon>
    </lineage>
</organism>
<reference evidence="8" key="1">
    <citation type="submission" date="2018-05" db="EMBL/GenBank/DDBJ databases">
        <authorList>
            <person name="Lanie J.A."/>
            <person name="Ng W.-L."/>
            <person name="Kazmierczak K.M."/>
            <person name="Andrzejewski T.M."/>
            <person name="Davidsen T.M."/>
            <person name="Wayne K.J."/>
            <person name="Tettelin H."/>
            <person name="Glass J.I."/>
            <person name="Rusch D."/>
            <person name="Podicherti R."/>
            <person name="Tsui H.-C.T."/>
            <person name="Winkler M.E."/>
        </authorList>
    </citation>
    <scope>NUCLEOTIDE SEQUENCE</scope>
</reference>
<accession>A0A381RR89</accession>
<dbReference type="InterPro" id="IPR003945">
    <property type="entry name" value="NU5C-like"/>
</dbReference>
<evidence type="ECO:0000256" key="2">
    <source>
        <dbReference type="ARBA" id="ARBA00022692"/>
    </source>
</evidence>
<feature type="domain" description="NADH:quinone oxidoreductase/Mrp antiporter transmembrane" evidence="6">
    <location>
        <begin position="138"/>
        <end position="361"/>
    </location>
</feature>
<feature type="domain" description="NADH-Ubiquinone oxidoreductase (complex I) chain 5 N-terminal" evidence="7">
    <location>
        <begin position="72"/>
        <end position="122"/>
    </location>
</feature>
<feature type="transmembrane region" description="Helical" evidence="5">
    <location>
        <begin position="253"/>
        <end position="275"/>
    </location>
</feature>
<dbReference type="Pfam" id="PF00361">
    <property type="entry name" value="Proton_antipo_M"/>
    <property type="match status" value="1"/>
</dbReference>
<feature type="non-terminal residue" evidence="8">
    <location>
        <position position="1"/>
    </location>
</feature>
<keyword evidence="4 5" id="KW-0472">Membrane</keyword>
<evidence type="ECO:0000256" key="3">
    <source>
        <dbReference type="ARBA" id="ARBA00022989"/>
    </source>
</evidence>
<feature type="transmembrane region" description="Helical" evidence="5">
    <location>
        <begin position="281"/>
        <end position="301"/>
    </location>
</feature>
<dbReference type="GO" id="GO:0015990">
    <property type="term" value="P:electron transport coupled proton transport"/>
    <property type="evidence" value="ECO:0007669"/>
    <property type="project" value="TreeGrafter"/>
</dbReference>
<proteinExistence type="predicted"/>
<evidence type="ECO:0000256" key="5">
    <source>
        <dbReference type="SAM" id="Phobius"/>
    </source>
</evidence>
<protein>
    <recommendedName>
        <fullName evidence="9">NADH:quinone oxidoreductase/Mrp antiporter membrane subunit domain-containing protein</fullName>
    </recommendedName>
</protein>
<feature type="transmembrane region" description="Helical" evidence="5">
    <location>
        <begin position="78"/>
        <end position="100"/>
    </location>
</feature>
<comment type="subcellular location">
    <subcellularLocation>
        <location evidence="1">Membrane</location>
        <topology evidence="1">Multi-pass membrane protein</topology>
    </subcellularLocation>
</comment>
<dbReference type="Pfam" id="PF00662">
    <property type="entry name" value="Proton_antipo_N"/>
    <property type="match status" value="1"/>
</dbReference>
<dbReference type="GO" id="GO:0016020">
    <property type="term" value="C:membrane"/>
    <property type="evidence" value="ECO:0007669"/>
    <property type="project" value="UniProtKB-SubCell"/>
</dbReference>